<dbReference type="STRING" id="379532.ENSPCOP00000015476"/>
<evidence type="ECO:0000313" key="2">
    <source>
        <dbReference type="Ensembl" id="ENSPCOP00000015476.1"/>
    </source>
</evidence>
<dbReference type="Proteomes" id="UP000233160">
    <property type="component" value="Unassembled WGS sequence"/>
</dbReference>
<evidence type="ECO:0000256" key="1">
    <source>
        <dbReference type="SAM" id="Phobius"/>
    </source>
</evidence>
<sequence>MAGTSLGARFYRQIKRHPALIPMIGFIGLGMGSAALYLLRLALRSPDVCWDRKNNPEPWNRLSPTDQYKVPPGGSRFAPISWSLAPPLPH</sequence>
<dbReference type="PANTHER" id="PTHR14256:SF5">
    <property type="entry name" value="NADH DEHYDROGENASE [UBIQUINONE] 1 ALPHA SUBCOMPLEX SUBUNIT 4-LIKE 2"/>
    <property type="match status" value="1"/>
</dbReference>
<reference evidence="2" key="2">
    <citation type="submission" date="2025-09" db="UniProtKB">
        <authorList>
            <consortium name="Ensembl"/>
        </authorList>
    </citation>
    <scope>IDENTIFICATION</scope>
</reference>
<accession>A0A2K6FNA6</accession>
<keyword evidence="1" id="KW-1133">Transmembrane helix</keyword>
<keyword evidence="3" id="KW-1185">Reference proteome</keyword>
<proteinExistence type="predicted"/>
<reference evidence="2" key="1">
    <citation type="submission" date="2025-08" db="UniProtKB">
        <authorList>
            <consortium name="Ensembl"/>
        </authorList>
    </citation>
    <scope>IDENTIFICATION</scope>
</reference>
<dbReference type="GeneTree" id="ENSGT00940000161040"/>
<organism evidence="2 3">
    <name type="scientific">Propithecus coquereli</name>
    <name type="common">Coquerel's sifaka</name>
    <name type="synonym">Propithecus verreauxi coquereli</name>
    <dbReference type="NCBI Taxonomy" id="379532"/>
    <lineage>
        <taxon>Eukaryota</taxon>
        <taxon>Metazoa</taxon>
        <taxon>Chordata</taxon>
        <taxon>Craniata</taxon>
        <taxon>Vertebrata</taxon>
        <taxon>Euteleostomi</taxon>
        <taxon>Mammalia</taxon>
        <taxon>Eutheria</taxon>
        <taxon>Euarchontoglires</taxon>
        <taxon>Primates</taxon>
        <taxon>Strepsirrhini</taxon>
        <taxon>Lemuriformes</taxon>
        <taxon>Indriidae</taxon>
        <taxon>Propithecus</taxon>
    </lineage>
</organism>
<dbReference type="InterPro" id="IPR010530">
    <property type="entry name" value="B12D"/>
</dbReference>
<dbReference type="Pfam" id="PF06522">
    <property type="entry name" value="B12D"/>
    <property type="match status" value="1"/>
</dbReference>
<feature type="transmembrane region" description="Helical" evidence="1">
    <location>
        <begin position="20"/>
        <end position="43"/>
    </location>
</feature>
<evidence type="ECO:0000313" key="3">
    <source>
        <dbReference type="Proteomes" id="UP000233160"/>
    </source>
</evidence>
<dbReference type="AlphaFoldDB" id="A0A2K6FNA6"/>
<dbReference type="PANTHER" id="PTHR14256">
    <property type="entry name" value="NADH-UBIQUINONE OXIDOREDUCTASE MLRQ SUBUNIT"/>
    <property type="match status" value="1"/>
</dbReference>
<protein>
    <submittedName>
        <fullName evidence="2">NDUFA4 mitochondrial complex associated like 2</fullName>
    </submittedName>
</protein>
<keyword evidence="1" id="KW-0812">Transmembrane</keyword>
<name>A0A2K6FNA6_PROCO</name>
<dbReference type="Ensembl" id="ENSPCOT00000026091.1">
    <property type="protein sequence ID" value="ENSPCOP00000015476.1"/>
    <property type="gene ID" value="ENSPCOG00000019477.1"/>
</dbReference>
<gene>
    <name evidence="2" type="primary">NDUFA4L2</name>
</gene>
<keyword evidence="1" id="KW-0472">Membrane</keyword>